<comment type="subcellular location">
    <subcellularLocation>
        <location evidence="8">Cytoplasm</location>
    </subcellularLocation>
</comment>
<dbReference type="GO" id="GO:0008837">
    <property type="term" value="F:diaminopimelate epimerase activity"/>
    <property type="evidence" value="ECO:0007669"/>
    <property type="project" value="UniProtKB-UniRule"/>
</dbReference>
<dbReference type="HAMAP" id="MF_00197">
    <property type="entry name" value="DAP_epimerase"/>
    <property type="match status" value="1"/>
</dbReference>
<dbReference type="GO" id="GO:0005829">
    <property type="term" value="C:cytosol"/>
    <property type="evidence" value="ECO:0007669"/>
    <property type="project" value="TreeGrafter"/>
</dbReference>
<dbReference type="NCBIfam" id="TIGR00652">
    <property type="entry name" value="DapF"/>
    <property type="match status" value="1"/>
</dbReference>
<comment type="function">
    <text evidence="8">Catalyzes the stereoinversion of LL-2,6-diaminopimelate (L,L-DAP) to meso-diaminopimelate (meso-DAP), a precursor of L-lysine and an essential component of the bacterial peptidoglycan.</text>
</comment>
<dbReference type="PANTHER" id="PTHR31689">
    <property type="entry name" value="DIAMINOPIMELATE EPIMERASE, CHLOROPLASTIC"/>
    <property type="match status" value="1"/>
</dbReference>
<keyword evidence="6 8" id="KW-0413">Isomerase</keyword>
<dbReference type="AlphaFoldDB" id="A0A7W9SU83"/>
<dbReference type="Proteomes" id="UP000520814">
    <property type="component" value="Unassembled WGS sequence"/>
</dbReference>
<dbReference type="UniPathway" id="UPA00034">
    <property type="reaction ID" value="UER00025"/>
</dbReference>
<dbReference type="InterPro" id="IPR001653">
    <property type="entry name" value="DAP_epimerase_DapF"/>
</dbReference>
<comment type="subunit">
    <text evidence="8">Homodimer.</text>
</comment>
<keyword evidence="8" id="KW-0963">Cytoplasm</keyword>
<accession>A0A7W9SU83</accession>
<feature type="active site" description="Proton donor" evidence="8">
    <location>
        <position position="89"/>
    </location>
</feature>
<evidence type="ECO:0000256" key="9">
    <source>
        <dbReference type="PROSITE-ProRule" id="PRU10125"/>
    </source>
</evidence>
<proteinExistence type="inferred from homology"/>
<feature type="binding site" evidence="8">
    <location>
        <begin position="90"/>
        <end position="91"/>
    </location>
    <ligand>
        <name>substrate</name>
    </ligand>
</feature>
<dbReference type="PANTHER" id="PTHR31689:SF0">
    <property type="entry name" value="DIAMINOPIMELATE EPIMERASE"/>
    <property type="match status" value="1"/>
</dbReference>
<sequence>MIAFTKMQAIGNDFVVIEEPENIDLSALAAKVCDRRFGIGADGMLTYKANPPASPFVPLSEAPSLAAREGWGGFRFRIFNADGSEDTMCGNGLRCVVRLATERGQVPLTGIAQTASGEVPYAIDGTQITLTLPPPRFDCDSIPLDLIAWGERFRTLFDGRNLMPVPVAGGSFALSAVNTGSTHSVTFRSNLPSDEEFLSWSPRVENSPAFPEKTSLMWATVSGSNALKLRIWERGVGETLGCGTGACAAAVLAIVEGKASPVFPVEVTSKGGTVQVRWDGDERSPILLIGSANTIYSGTLDSFL</sequence>
<keyword evidence="4 8" id="KW-0028">Amino-acid biosynthesis</keyword>
<protein>
    <recommendedName>
        <fullName evidence="3 8">Diaminopimelate epimerase</fullName>
        <shortName evidence="8">DAP epimerase</shortName>
        <ecNumber evidence="3 8">5.1.1.7</ecNumber>
    </recommendedName>
    <alternativeName>
        <fullName evidence="8">PLP-independent amino acid racemase</fullName>
    </alternativeName>
</protein>
<evidence type="ECO:0000256" key="1">
    <source>
        <dbReference type="ARBA" id="ARBA00005196"/>
    </source>
</evidence>
<name>A0A7W9SU83_ARMRO</name>
<comment type="caution">
    <text evidence="8">Lacks conserved residue(s) required for the propagation of feature annotation.</text>
</comment>
<evidence type="ECO:0000256" key="3">
    <source>
        <dbReference type="ARBA" id="ARBA00013080"/>
    </source>
</evidence>
<dbReference type="InterPro" id="IPR018510">
    <property type="entry name" value="DAP_epimerase_AS"/>
</dbReference>
<organism evidence="10 11">
    <name type="scientific">Armatimonas rosea</name>
    <dbReference type="NCBI Taxonomy" id="685828"/>
    <lineage>
        <taxon>Bacteria</taxon>
        <taxon>Bacillati</taxon>
        <taxon>Armatimonadota</taxon>
        <taxon>Armatimonadia</taxon>
        <taxon>Armatimonadales</taxon>
        <taxon>Armatimonadaceae</taxon>
        <taxon>Armatimonas</taxon>
    </lineage>
</organism>
<evidence type="ECO:0000256" key="6">
    <source>
        <dbReference type="ARBA" id="ARBA00023235"/>
    </source>
</evidence>
<gene>
    <name evidence="8" type="primary">dapF</name>
    <name evidence="10" type="ORF">HNQ39_003959</name>
</gene>
<evidence type="ECO:0000256" key="8">
    <source>
        <dbReference type="HAMAP-Rule" id="MF_00197"/>
    </source>
</evidence>
<dbReference type="EMBL" id="JACHGW010000004">
    <property type="protein sequence ID" value="MBB6052138.1"/>
    <property type="molecule type" value="Genomic_DNA"/>
</dbReference>
<dbReference type="GO" id="GO:0009089">
    <property type="term" value="P:lysine biosynthetic process via diaminopimelate"/>
    <property type="evidence" value="ECO:0007669"/>
    <property type="project" value="UniProtKB-UniRule"/>
</dbReference>
<evidence type="ECO:0000256" key="5">
    <source>
        <dbReference type="ARBA" id="ARBA00023154"/>
    </source>
</evidence>
<comment type="similarity">
    <text evidence="2 8">Belongs to the diaminopimelate epimerase family.</text>
</comment>
<evidence type="ECO:0000313" key="11">
    <source>
        <dbReference type="Proteomes" id="UP000520814"/>
    </source>
</evidence>
<keyword evidence="5 8" id="KW-0457">Lysine biosynthesis</keyword>
<dbReference type="EC" id="5.1.1.7" evidence="3 8"/>
<evidence type="ECO:0000313" key="10">
    <source>
        <dbReference type="EMBL" id="MBB6052138.1"/>
    </source>
</evidence>
<comment type="catalytic activity">
    <reaction evidence="7 8">
        <text>(2S,6S)-2,6-diaminopimelate = meso-2,6-diaminopimelate</text>
        <dbReference type="Rhea" id="RHEA:15393"/>
        <dbReference type="ChEBI" id="CHEBI:57609"/>
        <dbReference type="ChEBI" id="CHEBI:57791"/>
        <dbReference type="EC" id="5.1.1.7"/>
    </reaction>
</comment>
<feature type="binding site" evidence="8">
    <location>
        <begin position="233"/>
        <end position="234"/>
    </location>
    <ligand>
        <name>substrate</name>
    </ligand>
</feature>
<feature type="site" description="Could be important to modulate the pK values of the two catalytic cysteine residues" evidence="8">
    <location>
        <position position="233"/>
    </location>
</feature>
<dbReference type="RefSeq" id="WP_184200611.1">
    <property type="nucleotide sequence ID" value="NZ_JACHGW010000004.1"/>
</dbReference>
<feature type="binding site" evidence="8">
    <location>
        <position position="12"/>
    </location>
    <ligand>
        <name>substrate</name>
    </ligand>
</feature>
<feature type="active site" evidence="9">
    <location>
        <position position="89"/>
    </location>
</feature>
<evidence type="ECO:0000256" key="7">
    <source>
        <dbReference type="ARBA" id="ARBA00051712"/>
    </source>
</evidence>
<evidence type="ECO:0000256" key="4">
    <source>
        <dbReference type="ARBA" id="ARBA00022605"/>
    </source>
</evidence>
<dbReference type="Pfam" id="PF01678">
    <property type="entry name" value="DAP_epimerase"/>
    <property type="match status" value="2"/>
</dbReference>
<comment type="pathway">
    <text evidence="1 8">Amino-acid biosynthesis; L-lysine biosynthesis via DAP pathway; DL-2,6-diaminopimelate from LL-2,6-diaminopimelate: step 1/1.</text>
</comment>
<dbReference type="PROSITE" id="PS01326">
    <property type="entry name" value="DAP_EPIMERASE"/>
    <property type="match status" value="1"/>
</dbReference>
<reference evidence="10 11" key="1">
    <citation type="submission" date="2020-08" db="EMBL/GenBank/DDBJ databases">
        <title>Genomic Encyclopedia of Type Strains, Phase IV (KMG-IV): sequencing the most valuable type-strain genomes for metagenomic binning, comparative biology and taxonomic classification.</title>
        <authorList>
            <person name="Goeker M."/>
        </authorList>
    </citation>
    <scope>NUCLEOTIDE SEQUENCE [LARGE SCALE GENOMIC DNA]</scope>
    <source>
        <strain evidence="10 11">DSM 23562</strain>
    </source>
</reference>
<keyword evidence="11" id="KW-1185">Reference proteome</keyword>
<dbReference type="Gene3D" id="3.10.310.10">
    <property type="entry name" value="Diaminopimelate Epimerase, Chain A, domain 1"/>
    <property type="match status" value="2"/>
</dbReference>
<feature type="active site" description="Proton acceptor" evidence="8">
    <location>
        <position position="242"/>
    </location>
</feature>
<feature type="binding site" evidence="8">
    <location>
        <begin position="243"/>
        <end position="244"/>
    </location>
    <ligand>
        <name>substrate</name>
    </ligand>
</feature>
<comment type="caution">
    <text evidence="10">The sequence shown here is derived from an EMBL/GenBank/DDBJ whole genome shotgun (WGS) entry which is preliminary data.</text>
</comment>
<feature type="site" description="Could be important to modulate the pK values of the two catalytic cysteine residues" evidence="8">
    <location>
        <position position="183"/>
    </location>
</feature>
<feature type="binding site" evidence="8">
    <location>
        <position position="80"/>
    </location>
    <ligand>
        <name>substrate</name>
    </ligand>
</feature>
<dbReference type="SUPFAM" id="SSF54506">
    <property type="entry name" value="Diaminopimelate epimerase-like"/>
    <property type="match status" value="2"/>
</dbReference>
<evidence type="ECO:0000256" key="2">
    <source>
        <dbReference type="ARBA" id="ARBA00010219"/>
    </source>
</evidence>